<keyword evidence="3" id="KW-0804">Transcription</keyword>
<dbReference type="InterPro" id="IPR000835">
    <property type="entry name" value="HTH_MarR-typ"/>
</dbReference>
<dbReference type="GO" id="GO:0006950">
    <property type="term" value="P:response to stress"/>
    <property type="evidence" value="ECO:0007669"/>
    <property type="project" value="TreeGrafter"/>
</dbReference>
<dbReference type="GeneID" id="93789726"/>
<keyword evidence="9" id="KW-1185">Reference proteome</keyword>
<dbReference type="GO" id="GO:0006508">
    <property type="term" value="P:proteolysis"/>
    <property type="evidence" value="ECO:0007669"/>
    <property type="project" value="UniProtKB-KW"/>
</dbReference>
<evidence type="ECO:0000313" key="7">
    <source>
        <dbReference type="EMBL" id="SUM88239.1"/>
    </source>
</evidence>
<dbReference type="InterPro" id="IPR036390">
    <property type="entry name" value="WH_DNA-bd_sf"/>
</dbReference>
<dbReference type="Proteomes" id="UP000264146">
    <property type="component" value="Chromosome"/>
</dbReference>
<feature type="domain" description="HTH marR-type" evidence="4">
    <location>
        <begin position="10"/>
        <end position="154"/>
    </location>
</feature>
<gene>
    <name evidence="7" type="primary">hpr</name>
    <name evidence="6" type="ORF">C1O36_10645</name>
    <name evidence="7" type="ORF">NCTC12218_01018</name>
</gene>
<evidence type="ECO:0000256" key="3">
    <source>
        <dbReference type="ARBA" id="ARBA00023163"/>
    </source>
</evidence>
<organism evidence="7">
    <name type="scientific">Staphylococcus schleiferi</name>
    <dbReference type="NCBI Taxonomy" id="1295"/>
    <lineage>
        <taxon>Bacteria</taxon>
        <taxon>Bacillati</taxon>
        <taxon>Bacillota</taxon>
        <taxon>Bacilli</taxon>
        <taxon>Bacillales</taxon>
        <taxon>Staphylococcaceae</taxon>
        <taxon>Staphylococcus</taxon>
    </lineage>
</organism>
<dbReference type="PROSITE" id="PS01117">
    <property type="entry name" value="HTH_MARR_1"/>
    <property type="match status" value="1"/>
</dbReference>
<evidence type="ECO:0000313" key="8">
    <source>
        <dbReference type="Proteomes" id="UP000264146"/>
    </source>
</evidence>
<dbReference type="InterPro" id="IPR039422">
    <property type="entry name" value="MarR/SlyA-like"/>
</dbReference>
<dbReference type="InterPro" id="IPR036388">
    <property type="entry name" value="WH-like_DNA-bd_sf"/>
</dbReference>
<dbReference type="Proteomes" id="UP000572988">
    <property type="component" value="Unassembled WGS sequence"/>
</dbReference>
<dbReference type="PANTHER" id="PTHR33164:SF58">
    <property type="entry name" value="DNA-BINDING TRANSCRIPTIONAL REPRESSOR SCOC"/>
    <property type="match status" value="1"/>
</dbReference>
<dbReference type="EMBL" id="UHEF01000001">
    <property type="protein sequence ID" value="SUM88239.1"/>
    <property type="molecule type" value="Genomic_DNA"/>
</dbReference>
<dbReference type="AlphaFoldDB" id="A0A7Z7VWT2"/>
<dbReference type="InterPro" id="IPR023187">
    <property type="entry name" value="Tscrpt_reg_MarR-type_CS"/>
</dbReference>
<reference evidence="5 8" key="3">
    <citation type="submission" date="2020-11" db="EMBL/GenBank/DDBJ databases">
        <authorList>
            <consortium name="Pathogen Informatics"/>
        </authorList>
    </citation>
    <scope>NUCLEOTIDE SEQUENCE [LARGE SCALE GENOMIC DNA]</scope>
    <source>
        <strain evidence="5 8">NCTC12218</strain>
    </source>
</reference>
<evidence type="ECO:0000313" key="6">
    <source>
        <dbReference type="EMBL" id="NHA34921.1"/>
    </source>
</evidence>
<dbReference type="PROSITE" id="PS50995">
    <property type="entry name" value="HTH_MARR_2"/>
    <property type="match status" value="1"/>
</dbReference>
<dbReference type="EMBL" id="LR962863">
    <property type="protein sequence ID" value="CAD7359383.1"/>
    <property type="molecule type" value="Genomic_DNA"/>
</dbReference>
<keyword evidence="2" id="KW-0238">DNA-binding</keyword>
<dbReference type="Pfam" id="PF01047">
    <property type="entry name" value="MarR"/>
    <property type="match status" value="1"/>
</dbReference>
<protein>
    <submittedName>
        <fullName evidence="7">Protease production regulatory protein Hpr</fullName>
    </submittedName>
    <submittedName>
        <fullName evidence="6">Transcriptional regulator</fullName>
    </submittedName>
</protein>
<dbReference type="RefSeq" id="WP_016425445.1">
    <property type="nucleotide sequence ID" value="NZ_CABKRV010000001.1"/>
</dbReference>
<dbReference type="Gene3D" id="1.10.10.10">
    <property type="entry name" value="Winged helix-like DNA-binding domain superfamily/Winged helix DNA-binding domain"/>
    <property type="match status" value="1"/>
</dbReference>
<proteinExistence type="predicted"/>
<dbReference type="GO" id="GO:0008233">
    <property type="term" value="F:peptidase activity"/>
    <property type="evidence" value="ECO:0007669"/>
    <property type="project" value="UniProtKB-KW"/>
</dbReference>
<evidence type="ECO:0000259" key="4">
    <source>
        <dbReference type="PROSITE" id="PS50995"/>
    </source>
</evidence>
<evidence type="ECO:0000313" key="5">
    <source>
        <dbReference type="EMBL" id="CAD7359383.1"/>
    </source>
</evidence>
<keyword evidence="7" id="KW-0645">Protease</keyword>
<reference evidence="6 9" key="1">
    <citation type="submission" date="2018-01" db="EMBL/GenBank/DDBJ databases">
        <title>Complete genome sequence of Staphylococcus Scheliferi isolated from human.</title>
        <authorList>
            <person name="Abouelkhair M.A."/>
            <person name="Bemis D.A."/>
            <person name="Kania S.A."/>
        </authorList>
    </citation>
    <scope>NUCLEOTIDE SEQUENCE [LARGE SCALE GENOMIC DNA]</scope>
    <source>
        <strain evidence="6 9">ATCC 43808</strain>
    </source>
</reference>
<dbReference type="NCBIfam" id="NF010349">
    <property type="entry name" value="PRK13777.1"/>
    <property type="match status" value="1"/>
</dbReference>
<keyword evidence="7" id="KW-0378">Hydrolase</keyword>
<accession>A0A7Z7VWT2</accession>
<dbReference type="GO" id="GO:0003677">
    <property type="term" value="F:DNA binding"/>
    <property type="evidence" value="ECO:0007669"/>
    <property type="project" value="UniProtKB-KW"/>
</dbReference>
<dbReference type="GO" id="GO:0003700">
    <property type="term" value="F:DNA-binding transcription factor activity"/>
    <property type="evidence" value="ECO:0007669"/>
    <property type="project" value="InterPro"/>
</dbReference>
<evidence type="ECO:0000256" key="1">
    <source>
        <dbReference type="ARBA" id="ARBA00023015"/>
    </source>
</evidence>
<evidence type="ECO:0000313" key="9">
    <source>
        <dbReference type="Proteomes" id="UP000572988"/>
    </source>
</evidence>
<sequence length="176" mass="20854">MKQKQQQIEGMLYTHKIAMLSKVLWKNAESDWQAWLRKSDITMNEHLILLTIYAFERATISDISKYGVMHVSTAFNFAKRLEQQELLSLKKDTSDKRNTFIVLTEKGKQLVEEIFDQYDESKNHIFNVSKQYKDEMFHLPNFSDAHYLVSKLQGKEFIDDVNLCQENLRKNLLDEQ</sequence>
<name>A0A7Z7VWT2_STASC</name>
<dbReference type="SUPFAM" id="SSF46785">
    <property type="entry name" value="Winged helix' DNA-binding domain"/>
    <property type="match status" value="1"/>
</dbReference>
<keyword evidence="1" id="KW-0805">Transcription regulation</keyword>
<dbReference type="PANTHER" id="PTHR33164">
    <property type="entry name" value="TRANSCRIPTIONAL REGULATOR, MARR FAMILY"/>
    <property type="match status" value="1"/>
</dbReference>
<evidence type="ECO:0000256" key="2">
    <source>
        <dbReference type="ARBA" id="ARBA00023125"/>
    </source>
</evidence>
<dbReference type="SMART" id="SM00347">
    <property type="entry name" value="HTH_MARR"/>
    <property type="match status" value="1"/>
</dbReference>
<reference evidence="7" key="2">
    <citation type="submission" date="2018-06" db="EMBL/GenBank/DDBJ databases">
        <authorList>
            <consortium name="Pathogen Informatics"/>
            <person name="Doyle S."/>
        </authorList>
    </citation>
    <scope>NUCLEOTIDE SEQUENCE [LARGE SCALE GENOMIC DNA]</scope>
    <source>
        <strain evidence="7">NCTC12218</strain>
    </source>
</reference>
<dbReference type="EMBL" id="POVK01000042">
    <property type="protein sequence ID" value="NHA34921.1"/>
    <property type="molecule type" value="Genomic_DNA"/>
</dbReference>